<dbReference type="GO" id="GO:0016747">
    <property type="term" value="F:acyltransferase activity, transferring groups other than amino-acyl groups"/>
    <property type="evidence" value="ECO:0007669"/>
    <property type="project" value="InterPro"/>
</dbReference>
<protein>
    <submittedName>
        <fullName evidence="2">GNAT family N-acetyltransferase</fullName>
    </submittedName>
</protein>
<reference evidence="2" key="1">
    <citation type="submission" date="2020-10" db="EMBL/GenBank/DDBJ databases">
        <authorList>
            <person name="Gilroy R."/>
        </authorList>
    </citation>
    <scope>NUCLEOTIDE SEQUENCE</scope>
    <source>
        <strain evidence="2">ChiSjej1B19-7085</strain>
    </source>
</reference>
<evidence type="ECO:0000313" key="2">
    <source>
        <dbReference type="EMBL" id="HIR56618.1"/>
    </source>
</evidence>
<comment type="caution">
    <text evidence="2">The sequence shown here is derived from an EMBL/GenBank/DDBJ whole genome shotgun (WGS) entry which is preliminary data.</text>
</comment>
<dbReference type="InterPro" id="IPR016181">
    <property type="entry name" value="Acyl_CoA_acyltransferase"/>
</dbReference>
<dbReference type="Pfam" id="PF00583">
    <property type="entry name" value="Acetyltransf_1"/>
    <property type="match status" value="1"/>
</dbReference>
<organism evidence="2 3">
    <name type="scientific">Candidatus Gallacutalibacter pullicola</name>
    <dbReference type="NCBI Taxonomy" id="2840830"/>
    <lineage>
        <taxon>Bacteria</taxon>
        <taxon>Bacillati</taxon>
        <taxon>Bacillota</taxon>
        <taxon>Clostridia</taxon>
        <taxon>Eubacteriales</taxon>
        <taxon>Candidatus Gallacutalibacter</taxon>
    </lineage>
</organism>
<accession>A0A9D1J0V1</accession>
<dbReference type="InterPro" id="IPR000182">
    <property type="entry name" value="GNAT_dom"/>
</dbReference>
<reference evidence="2" key="2">
    <citation type="journal article" date="2021" name="PeerJ">
        <title>Extensive microbial diversity within the chicken gut microbiome revealed by metagenomics and culture.</title>
        <authorList>
            <person name="Gilroy R."/>
            <person name="Ravi A."/>
            <person name="Getino M."/>
            <person name="Pursley I."/>
            <person name="Horton D.L."/>
            <person name="Alikhan N.F."/>
            <person name="Baker D."/>
            <person name="Gharbi K."/>
            <person name="Hall N."/>
            <person name="Watson M."/>
            <person name="Adriaenssens E.M."/>
            <person name="Foster-Nyarko E."/>
            <person name="Jarju S."/>
            <person name="Secka A."/>
            <person name="Antonio M."/>
            <person name="Oren A."/>
            <person name="Chaudhuri R.R."/>
            <person name="La Ragione R."/>
            <person name="Hildebrand F."/>
            <person name="Pallen M.J."/>
        </authorList>
    </citation>
    <scope>NUCLEOTIDE SEQUENCE</scope>
    <source>
        <strain evidence="2">ChiSjej1B19-7085</strain>
    </source>
</reference>
<dbReference type="Gene3D" id="3.40.630.30">
    <property type="match status" value="1"/>
</dbReference>
<dbReference type="EMBL" id="DVHF01000036">
    <property type="protein sequence ID" value="HIR56618.1"/>
    <property type="molecule type" value="Genomic_DNA"/>
</dbReference>
<dbReference type="PROSITE" id="PS51186">
    <property type="entry name" value="GNAT"/>
    <property type="match status" value="1"/>
</dbReference>
<dbReference type="AlphaFoldDB" id="A0A9D1J0V1"/>
<dbReference type="SUPFAM" id="SSF55729">
    <property type="entry name" value="Acyl-CoA N-acyltransferases (Nat)"/>
    <property type="match status" value="1"/>
</dbReference>
<dbReference type="Proteomes" id="UP000886785">
    <property type="component" value="Unassembled WGS sequence"/>
</dbReference>
<evidence type="ECO:0000313" key="3">
    <source>
        <dbReference type="Proteomes" id="UP000886785"/>
    </source>
</evidence>
<feature type="domain" description="N-acetyltransferase" evidence="1">
    <location>
        <begin position="168"/>
        <end position="316"/>
    </location>
</feature>
<sequence>MQITDLKPCHIEEAESLALACYEEERRLVEGLPAADTIPGLDKLAANGLGVTAFENGRMIGFLCCVSPFEHAFGATDVTGVFSPMGANAAIPENRSKIYAAMYQAAGAKWVRAGAVSHAVCLYAHDEELHRQFYEYGFGLRCLDAVRPMELIDCGKCVGYDFAELSEEEYPSVYPLDLALYHHYRESPFFMNRTPETPEEFLANSLEEGARYFAARYNGKLCAFLKLSACGETFAASGSDYRHITGAYCLPEHRGKGVYQNLLNFVISSLRKEGIPRLGVDFESFNPTGRGFWLKYFTAYTHGVVRRIDERIMQVV</sequence>
<proteinExistence type="predicted"/>
<dbReference type="CDD" id="cd04301">
    <property type="entry name" value="NAT_SF"/>
    <property type="match status" value="1"/>
</dbReference>
<evidence type="ECO:0000259" key="1">
    <source>
        <dbReference type="PROSITE" id="PS51186"/>
    </source>
</evidence>
<gene>
    <name evidence="2" type="ORF">IAA54_03035</name>
</gene>
<name>A0A9D1J0V1_9FIRM</name>